<keyword evidence="4 11" id="KW-1133">Transmembrane helix</keyword>
<dbReference type="PANTHER" id="PTHR18966">
    <property type="entry name" value="IONOTROPIC GLUTAMATE RECEPTOR"/>
    <property type="match status" value="1"/>
</dbReference>
<dbReference type="Gene3D" id="3.40.190.10">
    <property type="entry name" value="Periplasmic binding protein-like II"/>
    <property type="match status" value="1"/>
</dbReference>
<keyword evidence="14" id="KW-1185">Reference proteome</keyword>
<evidence type="ECO:0000313" key="14">
    <source>
        <dbReference type="Proteomes" id="UP000095767"/>
    </source>
</evidence>
<evidence type="ECO:0000256" key="7">
    <source>
        <dbReference type="ARBA" id="ARBA00023170"/>
    </source>
</evidence>
<comment type="caution">
    <text evidence="13">The sequence shown here is derived from an EMBL/GenBank/DDBJ whole genome shotgun (WGS) entry which is preliminary data.</text>
</comment>
<evidence type="ECO:0000256" key="9">
    <source>
        <dbReference type="ARBA" id="ARBA00023286"/>
    </source>
</evidence>
<sequence>MLTVQQLQPTVTYMKELIRRGDYIGYQEGSFVPSELKKMNFDESKLRSYGTPDQYAEALSKGSANGGVAAIFDEIPYLKLFLSQYCDGYAMIGPIYKDAGFDFVFPKGSPMAPGVSRAIVSLTEGDELALIERKWFGDPGGCDSQGSGVGSSSLSFWSFSGLFLVTGVASGLMLVVYLATFVYRERNELRAAEPGAGSMSPRRLRAWLQHYDRKDTRSPSFKRWNDGSVTNVVDAKQGNGAGKEEAFREMLLR</sequence>
<dbReference type="FunFam" id="3.40.190.10:FF:000195">
    <property type="entry name" value="Glutamate receptor 2.7"/>
    <property type="match status" value="1"/>
</dbReference>
<name>A0A1E5USJ3_9POAL</name>
<proteinExistence type="predicted"/>
<dbReference type="AlphaFoldDB" id="A0A1E5USJ3"/>
<evidence type="ECO:0000256" key="11">
    <source>
        <dbReference type="SAM" id="Phobius"/>
    </source>
</evidence>
<dbReference type="OrthoDB" id="784410at2759"/>
<keyword evidence="5" id="KW-0406">Ion transport</keyword>
<keyword evidence="3 11" id="KW-0812">Transmembrane</keyword>
<evidence type="ECO:0000256" key="3">
    <source>
        <dbReference type="ARBA" id="ARBA00022692"/>
    </source>
</evidence>
<feature type="domain" description="Ionotropic glutamate receptor C-terminal" evidence="12">
    <location>
        <begin position="1"/>
        <end position="138"/>
    </location>
</feature>
<keyword evidence="7 13" id="KW-0675">Receptor</keyword>
<accession>A0A1E5USJ3</accession>
<keyword evidence="9" id="KW-1071">Ligand-gated ion channel</keyword>
<dbReference type="SUPFAM" id="SSF53850">
    <property type="entry name" value="Periplasmic binding protein-like II"/>
    <property type="match status" value="1"/>
</dbReference>
<keyword evidence="2" id="KW-0813">Transport</keyword>
<keyword evidence="6 11" id="KW-0472">Membrane</keyword>
<feature type="transmembrane region" description="Helical" evidence="11">
    <location>
        <begin position="156"/>
        <end position="183"/>
    </location>
</feature>
<gene>
    <name evidence="13" type="ORF">BAE44_0023124</name>
</gene>
<dbReference type="SMART" id="SM00079">
    <property type="entry name" value="PBPe"/>
    <property type="match status" value="1"/>
</dbReference>
<dbReference type="InterPro" id="IPR001320">
    <property type="entry name" value="Iontro_rcpt_C"/>
</dbReference>
<evidence type="ECO:0000256" key="2">
    <source>
        <dbReference type="ARBA" id="ARBA00022448"/>
    </source>
</evidence>
<evidence type="ECO:0000256" key="5">
    <source>
        <dbReference type="ARBA" id="ARBA00023065"/>
    </source>
</evidence>
<comment type="subcellular location">
    <subcellularLocation>
        <location evidence="1">Membrane</location>
        <topology evidence="1">Multi-pass membrane protein</topology>
    </subcellularLocation>
</comment>
<dbReference type="EMBL" id="LWDX02065239">
    <property type="protein sequence ID" value="OEL15856.1"/>
    <property type="molecule type" value="Genomic_DNA"/>
</dbReference>
<evidence type="ECO:0000256" key="6">
    <source>
        <dbReference type="ARBA" id="ARBA00023136"/>
    </source>
</evidence>
<protein>
    <submittedName>
        <fullName evidence="13">Glutamate receptor 2.8</fullName>
    </submittedName>
</protein>
<evidence type="ECO:0000259" key="12">
    <source>
        <dbReference type="SMART" id="SM00079"/>
    </source>
</evidence>
<evidence type="ECO:0000256" key="10">
    <source>
        <dbReference type="ARBA" id="ARBA00023303"/>
    </source>
</evidence>
<evidence type="ECO:0000256" key="4">
    <source>
        <dbReference type="ARBA" id="ARBA00022989"/>
    </source>
</evidence>
<keyword evidence="8" id="KW-0325">Glycoprotein</keyword>
<keyword evidence="10" id="KW-0407">Ion channel</keyword>
<dbReference type="Proteomes" id="UP000095767">
    <property type="component" value="Unassembled WGS sequence"/>
</dbReference>
<reference evidence="13 14" key="1">
    <citation type="submission" date="2016-09" db="EMBL/GenBank/DDBJ databases">
        <title>The draft genome of Dichanthelium oligosanthes: A C3 panicoid grass species.</title>
        <authorList>
            <person name="Studer A.J."/>
            <person name="Schnable J.C."/>
            <person name="Brutnell T.P."/>
        </authorList>
    </citation>
    <scope>NUCLEOTIDE SEQUENCE [LARGE SCALE GENOMIC DNA]</scope>
    <source>
        <strain evidence="14">cv. Kellogg 1175</strain>
        <tissue evidence="13">Leaf</tissue>
    </source>
</reference>
<evidence type="ECO:0000313" key="13">
    <source>
        <dbReference type="EMBL" id="OEL15856.1"/>
    </source>
</evidence>
<evidence type="ECO:0000256" key="8">
    <source>
        <dbReference type="ARBA" id="ARBA00023180"/>
    </source>
</evidence>
<dbReference type="GO" id="GO:0015276">
    <property type="term" value="F:ligand-gated monoatomic ion channel activity"/>
    <property type="evidence" value="ECO:0007669"/>
    <property type="project" value="InterPro"/>
</dbReference>
<organism evidence="13 14">
    <name type="scientific">Dichanthelium oligosanthes</name>
    <dbReference type="NCBI Taxonomy" id="888268"/>
    <lineage>
        <taxon>Eukaryota</taxon>
        <taxon>Viridiplantae</taxon>
        <taxon>Streptophyta</taxon>
        <taxon>Embryophyta</taxon>
        <taxon>Tracheophyta</taxon>
        <taxon>Spermatophyta</taxon>
        <taxon>Magnoliopsida</taxon>
        <taxon>Liliopsida</taxon>
        <taxon>Poales</taxon>
        <taxon>Poaceae</taxon>
        <taxon>PACMAD clade</taxon>
        <taxon>Panicoideae</taxon>
        <taxon>Panicodae</taxon>
        <taxon>Paniceae</taxon>
        <taxon>Dichantheliinae</taxon>
        <taxon>Dichanthelium</taxon>
    </lineage>
</organism>
<evidence type="ECO:0000256" key="1">
    <source>
        <dbReference type="ARBA" id="ARBA00004141"/>
    </source>
</evidence>
<dbReference type="GO" id="GO:0016020">
    <property type="term" value="C:membrane"/>
    <property type="evidence" value="ECO:0007669"/>
    <property type="project" value="UniProtKB-SubCell"/>
</dbReference>
<dbReference type="STRING" id="888268.A0A1E5USJ3"/>
<dbReference type="InterPro" id="IPR015683">
    <property type="entry name" value="Ionotropic_Glu_rcpt"/>
</dbReference>